<dbReference type="GO" id="GO:0015074">
    <property type="term" value="P:DNA integration"/>
    <property type="evidence" value="ECO:0007669"/>
    <property type="project" value="InterPro"/>
</dbReference>
<dbReference type="PANTHER" id="PTHR47331">
    <property type="entry name" value="PHD-TYPE DOMAIN-CONTAINING PROTEIN"/>
    <property type="match status" value="1"/>
</dbReference>
<evidence type="ECO:0000313" key="3">
    <source>
        <dbReference type="Proteomes" id="UP000249218"/>
    </source>
</evidence>
<proteinExistence type="predicted"/>
<accession>A0A2W1BII4</accession>
<dbReference type="PANTHER" id="PTHR47331:SF1">
    <property type="entry name" value="GAG-LIKE PROTEIN"/>
    <property type="match status" value="1"/>
</dbReference>
<dbReference type="SUPFAM" id="SSF53098">
    <property type="entry name" value="Ribonuclease H-like"/>
    <property type="match status" value="1"/>
</dbReference>
<dbReference type="Pfam" id="PF18701">
    <property type="entry name" value="DUF5641"/>
    <property type="match status" value="1"/>
</dbReference>
<dbReference type="EMBL" id="KZ150101">
    <property type="protein sequence ID" value="PZC73504.1"/>
    <property type="molecule type" value="Genomic_DNA"/>
</dbReference>
<feature type="domain" description="Integrase catalytic" evidence="1">
    <location>
        <begin position="1"/>
        <end position="131"/>
    </location>
</feature>
<keyword evidence="3" id="KW-1185">Reference proteome</keyword>
<sequence>MCLRRFVSRRGKPYEIYSDNGKTFVGANNELGRVLKSSREAVTEYGSTEGIRFKFSPAYSPHFGGIWEAGVKSSKHHLKRIAGNAALTFEELATLFTQIEAILNSRPLSPLSSDPTDLLPLTPGHFLIGRPLKSVPSLLIEKSRANRYDRIEQLRQQFWERWRREYLAELQQRTKWRRPDRELKVGDLVILKEDNLPPLCWRLGRITKLYQGPDGVSRVADVLTSRGTVKRAVHKFCIIPGDDIDPNSTA</sequence>
<dbReference type="PROSITE" id="PS50994">
    <property type="entry name" value="INTEGRASE"/>
    <property type="match status" value="1"/>
</dbReference>
<name>A0A2W1BII4_HELAM</name>
<dbReference type="InterPro" id="IPR012337">
    <property type="entry name" value="RNaseH-like_sf"/>
</dbReference>
<gene>
    <name evidence="2" type="primary">HaOG209465</name>
    <name evidence="2" type="ORF">B5X24_HaOG209465</name>
</gene>
<protein>
    <recommendedName>
        <fullName evidence="1">Integrase catalytic domain-containing protein</fullName>
    </recommendedName>
</protein>
<dbReference type="InterPro" id="IPR001584">
    <property type="entry name" value="Integrase_cat-core"/>
</dbReference>
<dbReference type="Proteomes" id="UP000249218">
    <property type="component" value="Unassembled WGS sequence"/>
</dbReference>
<dbReference type="InterPro" id="IPR036397">
    <property type="entry name" value="RNaseH_sf"/>
</dbReference>
<dbReference type="Gene3D" id="3.30.420.10">
    <property type="entry name" value="Ribonuclease H-like superfamily/Ribonuclease H"/>
    <property type="match status" value="1"/>
</dbReference>
<evidence type="ECO:0000313" key="2">
    <source>
        <dbReference type="EMBL" id="PZC73504.1"/>
    </source>
</evidence>
<organism evidence="2 3">
    <name type="scientific">Helicoverpa armigera</name>
    <name type="common">Cotton bollworm</name>
    <name type="synonym">Heliothis armigera</name>
    <dbReference type="NCBI Taxonomy" id="29058"/>
    <lineage>
        <taxon>Eukaryota</taxon>
        <taxon>Metazoa</taxon>
        <taxon>Ecdysozoa</taxon>
        <taxon>Arthropoda</taxon>
        <taxon>Hexapoda</taxon>
        <taxon>Insecta</taxon>
        <taxon>Pterygota</taxon>
        <taxon>Neoptera</taxon>
        <taxon>Endopterygota</taxon>
        <taxon>Lepidoptera</taxon>
        <taxon>Glossata</taxon>
        <taxon>Ditrysia</taxon>
        <taxon>Noctuoidea</taxon>
        <taxon>Noctuidae</taxon>
        <taxon>Heliothinae</taxon>
        <taxon>Helicoverpa</taxon>
    </lineage>
</organism>
<dbReference type="OrthoDB" id="5876180at2759"/>
<evidence type="ECO:0000259" key="1">
    <source>
        <dbReference type="PROSITE" id="PS50994"/>
    </source>
</evidence>
<reference evidence="2 3" key="1">
    <citation type="journal article" date="2017" name="BMC Biol.">
        <title>Genomic innovations, transcriptional plasticity and gene loss underlying the evolution and divergence of two highly polyphagous and invasive Helicoverpa pest species.</title>
        <authorList>
            <person name="Pearce S.L."/>
            <person name="Clarke D.F."/>
            <person name="East P.D."/>
            <person name="Elfekih S."/>
            <person name="Gordon K.H."/>
            <person name="Jermiin L.S."/>
            <person name="McGaughran A."/>
            <person name="Oakeshott J.G."/>
            <person name="Papanikolaou A."/>
            <person name="Perera O.P."/>
            <person name="Rane R.V."/>
            <person name="Richards S."/>
            <person name="Tay W.T."/>
            <person name="Walsh T.K."/>
            <person name="Anderson A."/>
            <person name="Anderson C.J."/>
            <person name="Asgari S."/>
            <person name="Board P.G."/>
            <person name="Bretschneider A."/>
            <person name="Campbell P.M."/>
            <person name="Chertemps T."/>
            <person name="Christeller J.T."/>
            <person name="Coppin C.W."/>
            <person name="Downes S.J."/>
            <person name="Duan G."/>
            <person name="Farnsworth C.A."/>
            <person name="Good R.T."/>
            <person name="Han L.B."/>
            <person name="Han Y.C."/>
            <person name="Hatje K."/>
            <person name="Horne I."/>
            <person name="Huang Y.P."/>
            <person name="Hughes D.S."/>
            <person name="Jacquin-Joly E."/>
            <person name="James W."/>
            <person name="Jhangiani S."/>
            <person name="Kollmar M."/>
            <person name="Kuwar S.S."/>
            <person name="Li S."/>
            <person name="Liu N.Y."/>
            <person name="Maibeche M.T."/>
            <person name="Miller J.R."/>
            <person name="Montagne N."/>
            <person name="Perry T."/>
            <person name="Qu J."/>
            <person name="Song S.V."/>
            <person name="Sutton G.G."/>
            <person name="Vogel H."/>
            <person name="Walenz B.P."/>
            <person name="Xu W."/>
            <person name="Zhang H.J."/>
            <person name="Zou Z."/>
            <person name="Batterham P."/>
            <person name="Edwards O.R."/>
            <person name="Feyereisen R."/>
            <person name="Gibbs R.A."/>
            <person name="Heckel D.G."/>
            <person name="McGrath A."/>
            <person name="Robin C."/>
            <person name="Scherer S.E."/>
            <person name="Worley K.C."/>
            <person name="Wu Y.D."/>
        </authorList>
    </citation>
    <scope>NUCLEOTIDE SEQUENCE [LARGE SCALE GENOMIC DNA]</scope>
    <source>
        <strain evidence="2">Harm_GR_Male_#8</strain>
        <tissue evidence="2">Whole organism</tissue>
    </source>
</reference>
<dbReference type="AlphaFoldDB" id="A0A2W1BII4"/>
<dbReference type="GO" id="GO:0003676">
    <property type="term" value="F:nucleic acid binding"/>
    <property type="evidence" value="ECO:0007669"/>
    <property type="project" value="InterPro"/>
</dbReference>
<dbReference type="InterPro" id="IPR040676">
    <property type="entry name" value="DUF5641"/>
</dbReference>